<evidence type="ECO:0000313" key="2">
    <source>
        <dbReference type="Proteomes" id="UP000046784"/>
    </source>
</evidence>
<evidence type="ECO:0000313" key="1">
    <source>
        <dbReference type="EMBL" id="CFR10083.1"/>
    </source>
</evidence>
<dbReference type="EMBL" id="CGCB01000028">
    <property type="protein sequence ID" value="CFR10083.1"/>
    <property type="molecule type" value="Genomic_DNA"/>
</dbReference>
<dbReference type="Proteomes" id="UP000046784">
    <property type="component" value="Unassembled WGS sequence"/>
</dbReference>
<gene>
    <name evidence="1" type="ORF">ERS008524_03468</name>
</gene>
<sequence length="66" mass="7645">MYLLNEGGLTVKYIIQTDAGENILQNRREYYSTLLHSEKCGRNALDMPPILSDHAESRHFLLRQIP</sequence>
<reference evidence="1 2" key="1">
    <citation type="submission" date="2015-03" db="EMBL/GenBank/DDBJ databases">
        <authorList>
            <consortium name="Pathogen Informatics"/>
            <person name="Murphy D."/>
        </authorList>
    </citation>
    <scope>NUCLEOTIDE SEQUENCE [LARGE SCALE GENOMIC DNA]</scope>
    <source>
        <strain evidence="1 2">3400/83</strain>
    </source>
</reference>
<protein>
    <submittedName>
        <fullName evidence="1">Uncharacterized protein</fullName>
    </submittedName>
</protein>
<comment type="caution">
    <text evidence="1">The sequence shown here is derived from an EMBL/GenBank/DDBJ whole genome shotgun (WGS) entry which is preliminary data.</text>
</comment>
<organism evidence="1 2">
    <name type="scientific">Yersinia frederiksenii</name>
    <dbReference type="NCBI Taxonomy" id="29484"/>
    <lineage>
        <taxon>Bacteria</taxon>
        <taxon>Pseudomonadati</taxon>
        <taxon>Pseudomonadota</taxon>
        <taxon>Gammaproteobacteria</taxon>
        <taxon>Enterobacterales</taxon>
        <taxon>Yersiniaceae</taxon>
        <taxon>Yersinia</taxon>
    </lineage>
</organism>
<name>A0AAI8ZTM0_YERFR</name>
<accession>A0AAI8ZTM0</accession>
<proteinExistence type="predicted"/>
<dbReference type="AlphaFoldDB" id="A0AAI8ZTM0"/>